<dbReference type="InterPro" id="IPR029787">
    <property type="entry name" value="Nucleotide_cyclase"/>
</dbReference>
<dbReference type="AlphaFoldDB" id="A0A4R9M2S9"/>
<evidence type="ECO:0000259" key="2">
    <source>
        <dbReference type="PROSITE" id="PS50125"/>
    </source>
</evidence>
<dbReference type="Proteomes" id="UP000298058">
    <property type="component" value="Unassembled WGS sequence"/>
</dbReference>
<gene>
    <name evidence="3" type="ORF">EHS15_05765</name>
</gene>
<dbReference type="EMBL" id="RQHW01000016">
    <property type="protein sequence ID" value="TGN20195.1"/>
    <property type="molecule type" value="Genomic_DNA"/>
</dbReference>
<dbReference type="Pfam" id="PF07695">
    <property type="entry name" value="7TMR-DISM_7TM"/>
    <property type="match status" value="1"/>
</dbReference>
<dbReference type="InterPro" id="IPR011622">
    <property type="entry name" value="7TMR_DISM_rcpt_extracell_dom2"/>
</dbReference>
<dbReference type="PROSITE" id="PS51257">
    <property type="entry name" value="PROKAR_LIPOPROTEIN"/>
    <property type="match status" value="1"/>
</dbReference>
<proteinExistence type="predicted"/>
<dbReference type="OrthoDB" id="311073at2"/>
<dbReference type="InterPro" id="IPR011623">
    <property type="entry name" value="7TMR_DISM_rcpt_extracell_dom1"/>
</dbReference>
<dbReference type="Pfam" id="PF00211">
    <property type="entry name" value="Guanylate_cyc"/>
    <property type="match status" value="1"/>
</dbReference>
<keyword evidence="4" id="KW-1185">Reference proteome</keyword>
<comment type="caution">
    <text evidence="3">The sequence shown here is derived from an EMBL/GenBank/DDBJ whole genome shotgun (WGS) entry which is preliminary data.</text>
</comment>
<evidence type="ECO:0000256" key="1">
    <source>
        <dbReference type="SAM" id="Phobius"/>
    </source>
</evidence>
<evidence type="ECO:0000313" key="4">
    <source>
        <dbReference type="Proteomes" id="UP000298058"/>
    </source>
</evidence>
<dbReference type="InterPro" id="IPR001054">
    <property type="entry name" value="A/G_cyclase"/>
</dbReference>
<dbReference type="PANTHER" id="PTHR43081:SF1">
    <property type="entry name" value="ADENYLATE CYCLASE, TERMINAL-DIFFERENTIATION SPECIFIC"/>
    <property type="match status" value="1"/>
</dbReference>
<dbReference type="GO" id="GO:0035556">
    <property type="term" value="P:intracellular signal transduction"/>
    <property type="evidence" value="ECO:0007669"/>
    <property type="project" value="InterPro"/>
</dbReference>
<dbReference type="Pfam" id="PF07696">
    <property type="entry name" value="7TMR-DISMED2"/>
    <property type="match status" value="1"/>
</dbReference>
<dbReference type="GO" id="GO:0006171">
    <property type="term" value="P:cAMP biosynthetic process"/>
    <property type="evidence" value="ECO:0007669"/>
    <property type="project" value="TreeGrafter"/>
</dbReference>
<dbReference type="GO" id="GO:0004016">
    <property type="term" value="F:adenylate cyclase activity"/>
    <property type="evidence" value="ECO:0007669"/>
    <property type="project" value="UniProtKB-ARBA"/>
</dbReference>
<feature type="domain" description="Guanylate cyclase" evidence="2">
    <location>
        <begin position="459"/>
        <end position="583"/>
    </location>
</feature>
<name>A0A4R9M2S9_9LEPT</name>
<dbReference type="PROSITE" id="PS50125">
    <property type="entry name" value="GUANYLATE_CYCLASE_2"/>
    <property type="match status" value="1"/>
</dbReference>
<dbReference type="CDD" id="cd07302">
    <property type="entry name" value="CHD"/>
    <property type="match status" value="1"/>
</dbReference>
<dbReference type="SUPFAM" id="SSF55073">
    <property type="entry name" value="Nucleotide cyclase"/>
    <property type="match status" value="1"/>
</dbReference>
<dbReference type="InterPro" id="IPR050697">
    <property type="entry name" value="Adenylyl/Guanylyl_Cyclase_3/4"/>
</dbReference>
<dbReference type="SMART" id="SM00044">
    <property type="entry name" value="CYCc"/>
    <property type="match status" value="1"/>
</dbReference>
<feature type="transmembrane region" description="Helical" evidence="1">
    <location>
        <begin position="313"/>
        <end position="333"/>
    </location>
</feature>
<organism evidence="3 4">
    <name type="scientific">Leptospira idonii</name>
    <dbReference type="NCBI Taxonomy" id="1193500"/>
    <lineage>
        <taxon>Bacteria</taxon>
        <taxon>Pseudomonadati</taxon>
        <taxon>Spirochaetota</taxon>
        <taxon>Spirochaetia</taxon>
        <taxon>Leptospirales</taxon>
        <taxon>Leptospiraceae</taxon>
        <taxon>Leptospira</taxon>
    </lineage>
</organism>
<feature type="transmembrane region" description="Helical" evidence="1">
    <location>
        <begin position="289"/>
        <end position="307"/>
    </location>
</feature>
<dbReference type="Gene3D" id="3.30.70.1230">
    <property type="entry name" value="Nucleotide cyclase"/>
    <property type="match status" value="1"/>
</dbReference>
<sequence>MMRIRSVVFFLAPALVCLLFSCKVRMGADGSGVFTLNPHEHWLYGNSSSLYLVDSENKFDFEDIQALPESKWIQSKHNTAFGIQSTTLWFRLDVIHHSEFENWMLTLDTPSMSRIEFYYENPTTHSYTMQLAGRFVPLEQIAKPNRYPVLPFHAPKDKKIRLYLKVVSQSATLLPLRFFTDARFEVFDRSAVFISGAYYGAMILLLMYNLVLFFSVRDKLFLYYCAYLFCFTGFIFNANNQWMPWIDLSEYELSFRITPFFSLLTTLAAGVFSISFLFPEGEKHRIRKLIKFSNWVTVAFIPFVLILPVLDVVYLANVLPMFGVAMITIAAILRFKDGYIGAKYFLMAWSFLIISVTLFVFMNLGLIDYSSFISYSPMYGSVFEGVFLSLGIGNRINRLKQESEDARKALLESQERALEEEKKINESISRFVPNQFLEILKRKTILEVMRGDSVERDMTILFSDIRNFTRLSESKHARDVFLLLNEYMERLGPAIAKHGGFIDKYIGDAIMALFPGGPVDAIRASIAMKKEVEEMSRNLSGDFHLEAGFGIHHGSVMLGTVGESNRLDTTVIGDTVNLASRLEGLTKNFGIPILASDSVRKNISETGDLDFREIESVVVKGKTKPVVIYEILNADPQSIREAKNTSYPIFYQGIHQFKNRNFQNSLTLFEECVTACPEDNAAHYYIRKSKEYLENPPPDDWNGLLKL</sequence>
<feature type="transmembrane region" description="Helical" evidence="1">
    <location>
        <begin position="345"/>
        <end position="366"/>
    </location>
</feature>
<keyword evidence="1" id="KW-1133">Transmembrane helix</keyword>
<keyword evidence="1" id="KW-0812">Transmembrane</keyword>
<protein>
    <recommendedName>
        <fullName evidence="2">Guanylate cyclase domain-containing protein</fullName>
    </recommendedName>
</protein>
<feature type="transmembrane region" description="Helical" evidence="1">
    <location>
        <begin position="196"/>
        <end position="214"/>
    </location>
</feature>
<accession>A0A4R9M2S9</accession>
<reference evidence="3" key="1">
    <citation type="journal article" date="2019" name="PLoS Negl. Trop. Dis.">
        <title>Revisiting the worldwide diversity of Leptospira species in the environment.</title>
        <authorList>
            <person name="Vincent A.T."/>
            <person name="Schiettekatte O."/>
            <person name="Bourhy P."/>
            <person name="Veyrier F.J."/>
            <person name="Picardeau M."/>
        </authorList>
    </citation>
    <scope>NUCLEOTIDE SEQUENCE [LARGE SCALE GENOMIC DNA]</scope>
    <source>
        <strain evidence="3">201300427</strain>
    </source>
</reference>
<keyword evidence="1" id="KW-0472">Membrane</keyword>
<evidence type="ECO:0000313" key="3">
    <source>
        <dbReference type="EMBL" id="TGN20195.1"/>
    </source>
</evidence>
<dbReference type="RefSeq" id="WP_135759592.1">
    <property type="nucleotide sequence ID" value="NZ_RQHW01000016.1"/>
</dbReference>
<dbReference type="PANTHER" id="PTHR43081">
    <property type="entry name" value="ADENYLATE CYCLASE, TERMINAL-DIFFERENTIATION SPECIFIC-RELATED"/>
    <property type="match status" value="1"/>
</dbReference>
<dbReference type="Gene3D" id="2.60.40.2380">
    <property type="match status" value="1"/>
</dbReference>
<feature type="transmembrane region" description="Helical" evidence="1">
    <location>
        <begin position="258"/>
        <end position="277"/>
    </location>
</feature>
<feature type="transmembrane region" description="Helical" evidence="1">
    <location>
        <begin position="221"/>
        <end position="238"/>
    </location>
</feature>